<dbReference type="OrthoDB" id="4484277at2"/>
<evidence type="ECO:0000313" key="1">
    <source>
        <dbReference type="EMBL" id="BCO35438.1"/>
    </source>
</evidence>
<keyword evidence="2" id="KW-1185">Reference proteome</keyword>
<dbReference type="RefSeq" id="WP_099868818.1">
    <property type="nucleotide sequence ID" value="NZ_AP024237.1"/>
</dbReference>
<organism evidence="1 2">
    <name type="scientific">Mycobacterium heckeshornense</name>
    <dbReference type="NCBI Taxonomy" id="110505"/>
    <lineage>
        <taxon>Bacteria</taxon>
        <taxon>Bacillati</taxon>
        <taxon>Actinomycetota</taxon>
        <taxon>Actinomycetes</taxon>
        <taxon>Mycobacteriales</taxon>
        <taxon>Mycobacteriaceae</taxon>
        <taxon>Mycobacterium</taxon>
    </lineage>
</organism>
<dbReference type="AlphaFoldDB" id="A0A2G8BG48"/>
<proteinExistence type="predicted"/>
<sequence length="86" mass="9276">MGVLVERDAQTASDDRDGELAVDSRVRVYPGTEHEDRGTIVEDFGEAAGHAVDIGSQHIADPARRWAVLLDSGQLVFVDSDQLAAE</sequence>
<protein>
    <submittedName>
        <fullName evidence="1">Uncharacterized protein</fullName>
    </submittedName>
</protein>
<reference evidence="1 2" key="1">
    <citation type="submission" date="2020-12" db="EMBL/GenBank/DDBJ databases">
        <title>Complete genome sequence of Mycobacterium heckeshornense JCM 15655T, closely related to a pathogenic non-tuberculous mycobacterial species Mycobacterium xenopi.</title>
        <authorList>
            <person name="Yoshida M."/>
            <person name="Fukano H."/>
            <person name="Asakura T."/>
            <person name="Suzuki M."/>
            <person name="Hoshino Y."/>
        </authorList>
    </citation>
    <scope>NUCLEOTIDE SEQUENCE [LARGE SCALE GENOMIC DNA]</scope>
    <source>
        <strain evidence="1 2">JCM 15655</strain>
    </source>
</reference>
<gene>
    <name evidence="1" type="ORF">MHEC_18710</name>
</gene>
<accession>A0A2G8BG48</accession>
<dbReference type="EMBL" id="AP024237">
    <property type="protein sequence ID" value="BCO35438.1"/>
    <property type="molecule type" value="Genomic_DNA"/>
</dbReference>
<name>A0A2G8BG48_9MYCO</name>
<evidence type="ECO:0000313" key="2">
    <source>
        <dbReference type="Proteomes" id="UP000595446"/>
    </source>
</evidence>
<dbReference type="Proteomes" id="UP000595446">
    <property type="component" value="Chromosome"/>
</dbReference>